<proteinExistence type="predicted"/>
<dbReference type="AlphaFoldDB" id="A0A3R9LBU9"/>
<dbReference type="Proteomes" id="UP000281558">
    <property type="component" value="Unassembled WGS sequence"/>
</dbReference>
<evidence type="ECO:0000313" key="3">
    <source>
        <dbReference type="Proteomes" id="UP000281558"/>
    </source>
</evidence>
<keyword evidence="1" id="KW-1133">Transmembrane helix</keyword>
<evidence type="ECO:0000256" key="1">
    <source>
        <dbReference type="SAM" id="Phobius"/>
    </source>
</evidence>
<keyword evidence="1" id="KW-0812">Transmembrane</keyword>
<feature type="transmembrane region" description="Helical" evidence="1">
    <location>
        <begin position="12"/>
        <end position="33"/>
    </location>
</feature>
<evidence type="ECO:0000313" key="2">
    <source>
        <dbReference type="EMBL" id="RSJ68283.1"/>
    </source>
</evidence>
<protein>
    <submittedName>
        <fullName evidence="2">Uncharacterized protein</fullName>
    </submittedName>
</protein>
<reference evidence="2 3" key="1">
    <citation type="submission" date="2018-11" db="EMBL/GenBank/DDBJ databases">
        <title>Species Designations Belie Phenotypic and Genotypic Heterogeneity in Oral Streptococci.</title>
        <authorList>
            <person name="Velsko I."/>
        </authorList>
    </citation>
    <scope>NUCLEOTIDE SEQUENCE [LARGE SCALE GENOMIC DNA]</scope>
    <source>
        <strain evidence="2 3">BCC10</strain>
    </source>
</reference>
<keyword evidence="1" id="KW-0472">Membrane</keyword>
<comment type="caution">
    <text evidence="2">The sequence shown here is derived from an EMBL/GenBank/DDBJ whole genome shotgun (WGS) entry which is preliminary data.</text>
</comment>
<sequence>MRFKMDKEDVELFNLAFIGLGILGMIVIALITLQPDGYQRLLKFVEITSEDFKKFSNIMNEFLSFIINYK</sequence>
<gene>
    <name evidence="2" type="ORF">D8801_08900</name>
</gene>
<organism evidence="2 3">
    <name type="scientific">Streptococcus oralis</name>
    <dbReference type="NCBI Taxonomy" id="1303"/>
    <lineage>
        <taxon>Bacteria</taxon>
        <taxon>Bacillati</taxon>
        <taxon>Bacillota</taxon>
        <taxon>Bacilli</taxon>
        <taxon>Lactobacillales</taxon>
        <taxon>Streptococcaceae</taxon>
        <taxon>Streptococcus</taxon>
    </lineage>
</organism>
<dbReference type="RefSeq" id="WP_231071301.1">
    <property type="nucleotide sequence ID" value="NZ_JALDVI010000006.1"/>
</dbReference>
<accession>A0A3R9LBU9</accession>
<name>A0A3R9LBU9_STROR</name>
<dbReference type="EMBL" id="RJPK01000008">
    <property type="protein sequence ID" value="RSJ68283.1"/>
    <property type="molecule type" value="Genomic_DNA"/>
</dbReference>